<accession>A0ACC4BWC4</accession>
<evidence type="ECO:0000313" key="2">
    <source>
        <dbReference type="Proteomes" id="UP000309997"/>
    </source>
</evidence>
<name>A0ACC4BWC4_POPAL</name>
<evidence type="ECO:0000313" key="1">
    <source>
        <dbReference type="EMBL" id="KAL3582968.1"/>
    </source>
</evidence>
<keyword evidence="2" id="KW-1185">Reference proteome</keyword>
<organism evidence="1 2">
    <name type="scientific">Populus alba</name>
    <name type="common">White poplar</name>
    <dbReference type="NCBI Taxonomy" id="43335"/>
    <lineage>
        <taxon>Eukaryota</taxon>
        <taxon>Viridiplantae</taxon>
        <taxon>Streptophyta</taxon>
        <taxon>Embryophyta</taxon>
        <taxon>Tracheophyta</taxon>
        <taxon>Spermatophyta</taxon>
        <taxon>Magnoliopsida</taxon>
        <taxon>eudicotyledons</taxon>
        <taxon>Gunneridae</taxon>
        <taxon>Pentapetalae</taxon>
        <taxon>rosids</taxon>
        <taxon>fabids</taxon>
        <taxon>Malpighiales</taxon>
        <taxon>Salicaceae</taxon>
        <taxon>Saliceae</taxon>
        <taxon>Populus</taxon>
    </lineage>
</organism>
<dbReference type="Proteomes" id="UP000309997">
    <property type="component" value="Unassembled WGS sequence"/>
</dbReference>
<reference evidence="1 2" key="1">
    <citation type="journal article" date="2024" name="Plant Biotechnol. J.">
        <title>Genome and CRISPR/Cas9 system of a widespread forest tree (Populus alba) in the world.</title>
        <authorList>
            <person name="Liu Y.J."/>
            <person name="Jiang P.F."/>
            <person name="Han X.M."/>
            <person name="Li X.Y."/>
            <person name="Wang H.M."/>
            <person name="Wang Y.J."/>
            <person name="Wang X.X."/>
            <person name="Zeng Q.Y."/>
        </authorList>
    </citation>
    <scope>NUCLEOTIDE SEQUENCE [LARGE SCALE GENOMIC DNA]</scope>
    <source>
        <strain evidence="2">cv. PAL-ZL1</strain>
    </source>
</reference>
<comment type="caution">
    <text evidence="1">The sequence shown here is derived from an EMBL/GenBank/DDBJ whole genome shotgun (WGS) entry which is preliminary data.</text>
</comment>
<protein>
    <submittedName>
        <fullName evidence="1">Uncharacterized protein</fullName>
    </submittedName>
</protein>
<gene>
    <name evidence="1" type="ORF">D5086_017300</name>
</gene>
<proteinExistence type="predicted"/>
<dbReference type="EMBL" id="RCHU02000008">
    <property type="protein sequence ID" value="KAL3582968.1"/>
    <property type="molecule type" value="Genomic_DNA"/>
</dbReference>
<sequence length="136" mass="15651">MWGVLASNSAAQVSTLLYDGLTPKESRFDRTSFSVDFSSKCYLLVTETMLFDLPEAILCQMRQTPSHKILFRIHQLLMLSEEPFINETQFVDFINIDIIFHICINGMTAIWIWNSEVLLQLFQIPVKFGNLRASLS</sequence>